<dbReference type="GO" id="GO:0004386">
    <property type="term" value="F:helicase activity"/>
    <property type="evidence" value="ECO:0007669"/>
    <property type="project" value="UniProtKB-KW"/>
</dbReference>
<feature type="domain" description="SANT" evidence="7">
    <location>
        <begin position="107"/>
        <end position="146"/>
    </location>
</feature>
<dbReference type="Pfam" id="PF00628">
    <property type="entry name" value="PHD"/>
    <property type="match status" value="1"/>
</dbReference>
<feature type="compositionally biased region" description="Basic and acidic residues" evidence="5">
    <location>
        <begin position="283"/>
        <end position="292"/>
    </location>
</feature>
<evidence type="ECO:0000259" key="7">
    <source>
        <dbReference type="PROSITE" id="PS51293"/>
    </source>
</evidence>
<sequence length="396" mass="45717">MNARNHPIVEIPSLLSQKQQDELVYTPQYRQRWGQQQINDRIPHLKTEDIDKFLAKFAWLKETELALQCLFDGNFNVSEAVKLLHGERRVHYKARHYVDKLLTSEVFKKAITTHGKRFYRIQQALEKKVSTRQVVSKYYLWKRSEDFKEWQKLRKARKLRRTTKVVKQLSCWANDLNLERNDYHHQLCELCATGGDLVSCNGCPRAYHFSCAQPRIMKVSNDDQWFCTYCRKVFGGPKPKVVASEENKHCMIYYRGPTFPRSLIDMITDAGSDDDEDEPENYLSEKIEDMSRSESNSEMESDDNELAKPDSGLETVFNVERKGDSESEPKNSLAASPLVSEPKISGESVLTTSSSVELVMPLSKSSVQNKVVVHQPVLGRKRLRKTLTPRRIAPSL</sequence>
<dbReference type="GO" id="GO:0000977">
    <property type="term" value="F:RNA polymerase II transcription regulatory region sequence-specific DNA binding"/>
    <property type="evidence" value="ECO:0007669"/>
    <property type="project" value="TreeGrafter"/>
</dbReference>
<keyword evidence="1" id="KW-0479">Metal-binding</keyword>
<evidence type="ECO:0000259" key="6">
    <source>
        <dbReference type="PROSITE" id="PS50016"/>
    </source>
</evidence>
<dbReference type="InterPro" id="IPR001965">
    <property type="entry name" value="Znf_PHD"/>
</dbReference>
<keyword evidence="2 4" id="KW-0863">Zinc-finger</keyword>
<feature type="region of interest" description="Disordered" evidence="5">
    <location>
        <begin position="268"/>
        <end position="346"/>
    </location>
</feature>
<dbReference type="EMBL" id="CCYD01003042">
    <property type="protein sequence ID" value="CEG49084.1"/>
    <property type="molecule type" value="Genomic_DNA"/>
</dbReference>
<reference evidence="9" key="1">
    <citation type="submission" date="2014-09" db="EMBL/GenBank/DDBJ databases">
        <authorList>
            <person name="Sharma Rahul"/>
            <person name="Thines Marco"/>
        </authorList>
    </citation>
    <scope>NUCLEOTIDE SEQUENCE [LARGE SCALE GENOMIC DNA]</scope>
</reference>
<keyword evidence="9" id="KW-1185">Reference proteome</keyword>
<dbReference type="SMART" id="SM00249">
    <property type="entry name" value="PHD"/>
    <property type="match status" value="1"/>
</dbReference>
<proteinExistence type="predicted"/>
<dbReference type="GeneID" id="36401925"/>
<dbReference type="GO" id="GO:0045944">
    <property type="term" value="P:positive regulation of transcription by RNA polymerase II"/>
    <property type="evidence" value="ECO:0007669"/>
    <property type="project" value="TreeGrafter"/>
</dbReference>
<dbReference type="CDD" id="cd15539">
    <property type="entry name" value="PHD1_AIRE"/>
    <property type="match status" value="1"/>
</dbReference>
<name>A0A0P1B458_PLAHL</name>
<evidence type="ECO:0000313" key="9">
    <source>
        <dbReference type="Proteomes" id="UP000054928"/>
    </source>
</evidence>
<dbReference type="InterPro" id="IPR011011">
    <property type="entry name" value="Znf_FYVE_PHD"/>
</dbReference>
<dbReference type="OMA" id="WGERHIE"/>
<dbReference type="InterPro" id="IPR019787">
    <property type="entry name" value="Znf_PHD-finger"/>
</dbReference>
<keyword evidence="8" id="KW-0067">ATP-binding</keyword>
<dbReference type="Proteomes" id="UP000054928">
    <property type="component" value="Unassembled WGS sequence"/>
</dbReference>
<dbReference type="PANTHER" id="PTHR47025:SF2">
    <property type="entry name" value="AUTOIMMUNE REGULATOR"/>
    <property type="match status" value="1"/>
</dbReference>
<dbReference type="InterPro" id="IPR019786">
    <property type="entry name" value="Zinc_finger_PHD-type_CS"/>
</dbReference>
<keyword evidence="3" id="KW-0862">Zinc</keyword>
<keyword evidence="8" id="KW-0378">Hydrolase</keyword>
<dbReference type="GO" id="GO:0003682">
    <property type="term" value="F:chromatin binding"/>
    <property type="evidence" value="ECO:0007669"/>
    <property type="project" value="TreeGrafter"/>
</dbReference>
<accession>A0A0P1B458</accession>
<dbReference type="OrthoDB" id="5876363at2759"/>
<dbReference type="SUPFAM" id="SSF57903">
    <property type="entry name" value="FYVE/PHD zinc finger"/>
    <property type="match status" value="1"/>
</dbReference>
<keyword evidence="8" id="KW-0547">Nucleotide-binding</keyword>
<dbReference type="PANTHER" id="PTHR47025">
    <property type="entry name" value="AUTOIMMUNE REGULATOR"/>
    <property type="match status" value="1"/>
</dbReference>
<evidence type="ECO:0000256" key="4">
    <source>
        <dbReference type="PROSITE-ProRule" id="PRU00146"/>
    </source>
</evidence>
<dbReference type="InterPro" id="IPR013083">
    <property type="entry name" value="Znf_RING/FYVE/PHD"/>
</dbReference>
<dbReference type="InterPro" id="IPR017884">
    <property type="entry name" value="SANT_dom"/>
</dbReference>
<dbReference type="STRING" id="4781.A0A0P1B458"/>
<dbReference type="PROSITE" id="PS01359">
    <property type="entry name" value="ZF_PHD_1"/>
    <property type="match status" value="1"/>
</dbReference>
<feature type="domain" description="PHD-type" evidence="6">
    <location>
        <begin position="185"/>
        <end position="233"/>
    </location>
</feature>
<dbReference type="GO" id="GO:0042393">
    <property type="term" value="F:histone binding"/>
    <property type="evidence" value="ECO:0007669"/>
    <property type="project" value="TreeGrafter"/>
</dbReference>
<dbReference type="RefSeq" id="XP_024585453.1">
    <property type="nucleotide sequence ID" value="XM_024720234.1"/>
</dbReference>
<dbReference type="PROSITE" id="PS50016">
    <property type="entry name" value="ZF_PHD_2"/>
    <property type="match status" value="1"/>
</dbReference>
<dbReference type="PROSITE" id="PS51293">
    <property type="entry name" value="SANT"/>
    <property type="match status" value="1"/>
</dbReference>
<feature type="compositionally biased region" description="Basic and acidic residues" evidence="5">
    <location>
        <begin position="319"/>
        <end position="329"/>
    </location>
</feature>
<evidence type="ECO:0000256" key="3">
    <source>
        <dbReference type="ARBA" id="ARBA00022833"/>
    </source>
</evidence>
<evidence type="ECO:0000256" key="5">
    <source>
        <dbReference type="SAM" id="MobiDB-lite"/>
    </source>
</evidence>
<evidence type="ECO:0000256" key="1">
    <source>
        <dbReference type="ARBA" id="ARBA00022723"/>
    </source>
</evidence>
<keyword evidence="8" id="KW-0347">Helicase</keyword>
<dbReference type="AlphaFoldDB" id="A0A0P1B458"/>
<feature type="compositionally biased region" description="Acidic residues" evidence="5">
    <location>
        <begin position="271"/>
        <end position="280"/>
    </location>
</feature>
<dbReference type="Gene3D" id="1.10.10.60">
    <property type="entry name" value="Homeodomain-like"/>
    <property type="match status" value="1"/>
</dbReference>
<evidence type="ECO:0000313" key="8">
    <source>
        <dbReference type="EMBL" id="CEG49084.1"/>
    </source>
</evidence>
<dbReference type="GO" id="GO:0008270">
    <property type="term" value="F:zinc ion binding"/>
    <property type="evidence" value="ECO:0007669"/>
    <property type="project" value="UniProtKB-KW"/>
</dbReference>
<dbReference type="GO" id="GO:0005634">
    <property type="term" value="C:nucleus"/>
    <property type="evidence" value="ECO:0007669"/>
    <property type="project" value="TreeGrafter"/>
</dbReference>
<dbReference type="Gene3D" id="3.30.40.10">
    <property type="entry name" value="Zinc/RING finger domain, C3HC4 (zinc finger)"/>
    <property type="match status" value="1"/>
</dbReference>
<protein>
    <submittedName>
        <fullName evidence="8">Predicted helicase</fullName>
    </submittedName>
</protein>
<evidence type="ECO:0000256" key="2">
    <source>
        <dbReference type="ARBA" id="ARBA00022771"/>
    </source>
</evidence>
<organism evidence="8 9">
    <name type="scientific">Plasmopara halstedii</name>
    <name type="common">Downy mildew of sunflower</name>
    <dbReference type="NCBI Taxonomy" id="4781"/>
    <lineage>
        <taxon>Eukaryota</taxon>
        <taxon>Sar</taxon>
        <taxon>Stramenopiles</taxon>
        <taxon>Oomycota</taxon>
        <taxon>Peronosporomycetes</taxon>
        <taxon>Peronosporales</taxon>
        <taxon>Peronosporaceae</taxon>
        <taxon>Plasmopara</taxon>
    </lineage>
</organism>